<evidence type="ECO:0000256" key="6">
    <source>
        <dbReference type="ARBA" id="ARBA00023242"/>
    </source>
</evidence>
<dbReference type="AlphaFoldDB" id="A0A976QR93"/>
<proteinExistence type="inferred from homology"/>
<feature type="compositionally biased region" description="Basic and acidic residues" evidence="7">
    <location>
        <begin position="301"/>
        <end position="312"/>
    </location>
</feature>
<evidence type="ECO:0000256" key="5">
    <source>
        <dbReference type="ARBA" id="ARBA00023187"/>
    </source>
</evidence>
<dbReference type="Pfam" id="PF00160">
    <property type="entry name" value="Pro_isomerase"/>
    <property type="match status" value="1"/>
</dbReference>
<evidence type="ECO:0000256" key="1">
    <source>
        <dbReference type="ARBA" id="ARBA00004123"/>
    </source>
</evidence>
<keyword evidence="4" id="KW-0747">Spliceosome</keyword>
<dbReference type="GO" id="GO:0003755">
    <property type="term" value="F:peptidyl-prolyl cis-trans isomerase activity"/>
    <property type="evidence" value="ECO:0007669"/>
    <property type="project" value="InterPro"/>
</dbReference>
<keyword evidence="3" id="KW-0507">mRNA processing</keyword>
<accession>A0A976QR93</accession>
<dbReference type="Proteomes" id="UP000244803">
    <property type="component" value="Chromosome 3"/>
</dbReference>
<name>A0A976QR93_THEOR</name>
<sequence length="597" mass="67219">MGRHPQIYLDVAIGSNLSGRVVIDFFTNSSDLLIENFINLCSSSKLASGNTELSSNSTKLAPGWTIVRGRPKLLTYRNSSVFRVLKGEYMQCGDVINDDGTGYKFDRYFKDYPNTRSHSQAGLVTMVNYRGYSPSGSDKNTDSDFTTNTFGSQFCILFGSSRSFDGRYSVIGRVVSGMEFVRAIENVAVHANGMPKIEVAYIDCGVLDRIETKLVSKEVNEQRRLLEGLMATATSDSQGLTKTDQVGLTPYEEVKCAYSGKVKNRRKPDPESSNTLGKRLLAESLKGVKHHYIPAPTSVAESKDVSPDKDVVPEEEDDGDSESEHTHDLLDEADDSPTSDVVDKELLDTSTHHDEDEGSEGDLVKEEEMDPITLRLMKLSGKMSECSRLNKNEVILEDKLKANPRLARSLKPTFTSSPKATDGTGVSFTTESPVEASKQGEEEEEVVNIRLTKELNMPAMVVERVNKIEKKKSKNKTFGWNVFNQDALYRAHKKRLRETGFNHILYEKQKQQLGGAFYEPTIVNHEASETNKDIVVRNVEKQYKKRDQFSRRRLYDDDAQDISYINERNRMFNKKLDRSFGAYSEEIKRNLERGTAL</sequence>
<feature type="compositionally biased region" description="Basic and acidic residues" evidence="7">
    <location>
        <begin position="341"/>
        <end position="355"/>
    </location>
</feature>
<dbReference type="EMBL" id="CP056066">
    <property type="protein sequence ID" value="UKJ89054.2"/>
    <property type="molecule type" value="Genomic_DNA"/>
</dbReference>
<evidence type="ECO:0000259" key="8">
    <source>
        <dbReference type="PROSITE" id="PS50072"/>
    </source>
</evidence>
<comment type="similarity">
    <text evidence="2">Belongs to the SYF2 family.</text>
</comment>
<reference evidence="9" key="1">
    <citation type="submission" date="2022-07" db="EMBL/GenBank/DDBJ databases">
        <title>Evaluation of T. orientalis genome assembly methods using nanopore sequencing and analysis of variation between genomes.</title>
        <authorList>
            <person name="Yam J."/>
            <person name="Micallef M.L."/>
            <person name="Liu M."/>
            <person name="Djordjevic S.P."/>
            <person name="Bogema D.R."/>
            <person name="Jenkins C."/>
        </authorList>
    </citation>
    <scope>NUCLEOTIDE SEQUENCE</scope>
    <source>
        <strain evidence="9">Fish Creek</strain>
    </source>
</reference>
<feature type="region of interest" description="Disordered" evidence="7">
    <location>
        <begin position="410"/>
        <end position="443"/>
    </location>
</feature>
<keyword evidence="5" id="KW-0508">mRNA splicing</keyword>
<dbReference type="OrthoDB" id="408413at2759"/>
<dbReference type="PANTHER" id="PTHR13264:SF5">
    <property type="entry name" value="PRE-MRNA-SPLICING FACTOR SYF2"/>
    <property type="match status" value="1"/>
</dbReference>
<dbReference type="InterPro" id="IPR029000">
    <property type="entry name" value="Cyclophilin-like_dom_sf"/>
</dbReference>
<dbReference type="GO" id="GO:0071014">
    <property type="term" value="C:post-mRNA release spliceosomal complex"/>
    <property type="evidence" value="ECO:0007669"/>
    <property type="project" value="TreeGrafter"/>
</dbReference>
<dbReference type="Gene3D" id="2.40.100.10">
    <property type="entry name" value="Cyclophilin-like"/>
    <property type="match status" value="1"/>
</dbReference>
<evidence type="ECO:0000313" key="10">
    <source>
        <dbReference type="Proteomes" id="UP000244803"/>
    </source>
</evidence>
<dbReference type="GO" id="GO:0000974">
    <property type="term" value="C:Prp19 complex"/>
    <property type="evidence" value="ECO:0007669"/>
    <property type="project" value="TreeGrafter"/>
</dbReference>
<evidence type="ECO:0000256" key="4">
    <source>
        <dbReference type="ARBA" id="ARBA00022728"/>
    </source>
</evidence>
<dbReference type="GO" id="GO:0071013">
    <property type="term" value="C:catalytic step 2 spliceosome"/>
    <property type="evidence" value="ECO:0007669"/>
    <property type="project" value="TreeGrafter"/>
</dbReference>
<feature type="region of interest" description="Disordered" evidence="7">
    <location>
        <begin position="293"/>
        <end position="369"/>
    </location>
</feature>
<feature type="domain" description="PPIase cyclophilin-type" evidence="8">
    <location>
        <begin position="8"/>
        <end position="206"/>
    </location>
</feature>
<feature type="compositionally biased region" description="Acidic residues" evidence="7">
    <location>
        <begin position="356"/>
        <end position="369"/>
    </location>
</feature>
<feature type="compositionally biased region" description="Polar residues" evidence="7">
    <location>
        <begin position="412"/>
        <end position="432"/>
    </location>
</feature>
<evidence type="ECO:0000256" key="2">
    <source>
        <dbReference type="ARBA" id="ARBA00010028"/>
    </source>
</evidence>
<dbReference type="GO" id="GO:0006397">
    <property type="term" value="P:mRNA processing"/>
    <property type="evidence" value="ECO:0007669"/>
    <property type="project" value="UniProtKB-KW"/>
</dbReference>
<evidence type="ECO:0000313" key="9">
    <source>
        <dbReference type="EMBL" id="UKJ89054.2"/>
    </source>
</evidence>
<comment type="subcellular location">
    <subcellularLocation>
        <location evidence="1">Nucleus</location>
    </subcellularLocation>
</comment>
<dbReference type="InterPro" id="IPR002130">
    <property type="entry name" value="Cyclophilin-type_PPIase_dom"/>
</dbReference>
<organism evidence="9 10">
    <name type="scientific">Theileria orientalis</name>
    <dbReference type="NCBI Taxonomy" id="68886"/>
    <lineage>
        <taxon>Eukaryota</taxon>
        <taxon>Sar</taxon>
        <taxon>Alveolata</taxon>
        <taxon>Apicomplexa</taxon>
        <taxon>Aconoidasida</taxon>
        <taxon>Piroplasmida</taxon>
        <taxon>Theileriidae</taxon>
        <taxon>Theileria</taxon>
    </lineage>
</organism>
<evidence type="ECO:0000256" key="3">
    <source>
        <dbReference type="ARBA" id="ARBA00022664"/>
    </source>
</evidence>
<gene>
    <name evidence="9" type="ORF">MACJ_002300</name>
</gene>
<dbReference type="InterPro" id="IPR013260">
    <property type="entry name" value="mRNA_splic_SYF2"/>
</dbReference>
<dbReference type="GO" id="GO:0008380">
    <property type="term" value="P:RNA splicing"/>
    <property type="evidence" value="ECO:0007669"/>
    <property type="project" value="UniProtKB-KW"/>
</dbReference>
<dbReference type="Pfam" id="PF08231">
    <property type="entry name" value="SYF2"/>
    <property type="match status" value="1"/>
</dbReference>
<dbReference type="SUPFAM" id="SSF50891">
    <property type="entry name" value="Cyclophilin-like"/>
    <property type="match status" value="1"/>
</dbReference>
<keyword evidence="6" id="KW-0539">Nucleus</keyword>
<dbReference type="PANTHER" id="PTHR13264">
    <property type="entry name" value="GCIP-INTERACTING PROTEIN P29"/>
    <property type="match status" value="1"/>
</dbReference>
<evidence type="ECO:0000256" key="7">
    <source>
        <dbReference type="SAM" id="MobiDB-lite"/>
    </source>
</evidence>
<dbReference type="PROSITE" id="PS50072">
    <property type="entry name" value="CSA_PPIASE_2"/>
    <property type="match status" value="1"/>
</dbReference>
<protein>
    <recommendedName>
        <fullName evidence="8">PPIase cyclophilin-type domain-containing protein</fullName>
    </recommendedName>
</protein>